<proteinExistence type="predicted"/>
<feature type="transmembrane region" description="Helical" evidence="1">
    <location>
        <begin position="87"/>
        <end position="106"/>
    </location>
</feature>
<reference evidence="2 3" key="1">
    <citation type="journal article" date="2019" name="Int. J. Syst. Evol. Microbiol.">
        <title>The Global Catalogue of Microorganisms (GCM) 10K type strain sequencing project: providing services to taxonomists for standard genome sequencing and annotation.</title>
        <authorList>
            <consortium name="The Broad Institute Genomics Platform"/>
            <consortium name="The Broad Institute Genome Sequencing Center for Infectious Disease"/>
            <person name="Wu L."/>
            <person name="Ma J."/>
        </authorList>
    </citation>
    <scope>NUCLEOTIDE SEQUENCE [LARGE SCALE GENOMIC DNA]</scope>
    <source>
        <strain evidence="2 3">NBRC 111368</strain>
    </source>
</reference>
<dbReference type="AlphaFoldDB" id="A0ABD5S360"/>
<keyword evidence="3" id="KW-1185">Reference proteome</keyword>
<dbReference type="EMBL" id="JBHSWU010000820">
    <property type="protein sequence ID" value="MFC6725989.1"/>
    <property type="molecule type" value="Genomic_DNA"/>
</dbReference>
<organism evidence="2 3">
    <name type="scientific">Halobium palmae</name>
    <dbReference type="NCBI Taxonomy" id="1776492"/>
    <lineage>
        <taxon>Archaea</taxon>
        <taxon>Methanobacteriati</taxon>
        <taxon>Methanobacteriota</taxon>
        <taxon>Stenosarchaea group</taxon>
        <taxon>Halobacteria</taxon>
        <taxon>Halobacteriales</taxon>
        <taxon>Haloferacaceae</taxon>
        <taxon>Halobium</taxon>
    </lineage>
</organism>
<dbReference type="Pfam" id="PF11255">
    <property type="entry name" value="DUF3054"/>
    <property type="match status" value="1"/>
</dbReference>
<keyword evidence="1" id="KW-1133">Transmembrane helix</keyword>
<keyword evidence="1" id="KW-0472">Membrane</keyword>
<comment type="caution">
    <text evidence="2">The sequence shown here is derived from an EMBL/GenBank/DDBJ whole genome shotgun (WGS) entry which is preliminary data.</text>
</comment>
<accession>A0ABD5S360</accession>
<gene>
    <name evidence="2" type="ORF">ACFQE1_16780</name>
</gene>
<feature type="transmembrane region" description="Helical" evidence="1">
    <location>
        <begin position="51"/>
        <end position="75"/>
    </location>
</feature>
<feature type="transmembrane region" description="Helical" evidence="1">
    <location>
        <begin position="118"/>
        <end position="138"/>
    </location>
</feature>
<sequence>MANSQQSFLAKRLDSDALPLAVGDVVVLAALITFGVVSHNGTVVLTTDPTYVALTVAVFLIGWAIFAPVIGAYSAGAAESAKAAIPLAIRSWVPADIVGVGLWYFLPGRGTDPVGLVIFATVTILVGAVGLGVWRWLWFKVT</sequence>
<evidence type="ECO:0000256" key="1">
    <source>
        <dbReference type="SAM" id="Phobius"/>
    </source>
</evidence>
<dbReference type="Proteomes" id="UP001596328">
    <property type="component" value="Unassembled WGS sequence"/>
</dbReference>
<keyword evidence="1" id="KW-0812">Transmembrane</keyword>
<feature type="transmembrane region" description="Helical" evidence="1">
    <location>
        <begin position="20"/>
        <end position="39"/>
    </location>
</feature>
<dbReference type="InterPro" id="IPR021414">
    <property type="entry name" value="DUF3054"/>
</dbReference>
<evidence type="ECO:0000313" key="3">
    <source>
        <dbReference type="Proteomes" id="UP001596328"/>
    </source>
</evidence>
<name>A0ABD5S360_9EURY</name>
<protein>
    <submittedName>
        <fullName evidence="2">DUF3054 domain-containing protein</fullName>
    </submittedName>
</protein>
<evidence type="ECO:0000313" key="2">
    <source>
        <dbReference type="EMBL" id="MFC6725989.1"/>
    </source>
</evidence>